<protein>
    <submittedName>
        <fullName evidence="4">Cation-binding protein</fullName>
    </submittedName>
</protein>
<feature type="domain" description="Hemerythrin-like" evidence="3">
    <location>
        <begin position="149"/>
        <end position="295"/>
    </location>
</feature>
<evidence type="ECO:0000256" key="1">
    <source>
        <dbReference type="ARBA" id="ARBA00008710"/>
    </source>
</evidence>
<keyword evidence="5" id="KW-1185">Reference proteome</keyword>
<dbReference type="PANTHER" id="PTHR39428">
    <property type="entry name" value="F420H(2)-DEPENDENT QUINONE REDUCTASE RV1261C"/>
    <property type="match status" value="1"/>
</dbReference>
<gene>
    <name evidence="4" type="ORF">SSP24_05730</name>
</gene>
<dbReference type="GO" id="GO:0016491">
    <property type="term" value="F:oxidoreductase activity"/>
    <property type="evidence" value="ECO:0007669"/>
    <property type="project" value="InterPro"/>
</dbReference>
<dbReference type="PANTHER" id="PTHR39428:SF1">
    <property type="entry name" value="F420H(2)-DEPENDENT QUINONE REDUCTASE RV1261C"/>
    <property type="match status" value="1"/>
</dbReference>
<evidence type="ECO:0000256" key="2">
    <source>
        <dbReference type="ARBA" id="ARBA00049106"/>
    </source>
</evidence>
<evidence type="ECO:0000313" key="4">
    <source>
        <dbReference type="EMBL" id="GEC02918.1"/>
    </source>
</evidence>
<dbReference type="Proteomes" id="UP000317881">
    <property type="component" value="Unassembled WGS sequence"/>
</dbReference>
<dbReference type="Pfam" id="PF04075">
    <property type="entry name" value="F420H2_quin_red"/>
    <property type="match status" value="1"/>
</dbReference>
<name>A0A4Y3V9Z4_9ACTN</name>
<dbReference type="InterPro" id="IPR012312">
    <property type="entry name" value="Hemerythrin-like"/>
</dbReference>
<dbReference type="Gene3D" id="1.20.120.520">
    <property type="entry name" value="nmb1532 protein domain like"/>
    <property type="match status" value="1"/>
</dbReference>
<organism evidence="4 5">
    <name type="scientific">Streptomyces spinoverrucosus</name>
    <dbReference type="NCBI Taxonomy" id="284043"/>
    <lineage>
        <taxon>Bacteria</taxon>
        <taxon>Bacillati</taxon>
        <taxon>Actinomycetota</taxon>
        <taxon>Actinomycetes</taxon>
        <taxon>Kitasatosporales</taxon>
        <taxon>Streptomycetaceae</taxon>
        <taxon>Streptomyces</taxon>
    </lineage>
</organism>
<dbReference type="InterPro" id="IPR004378">
    <property type="entry name" value="F420H2_quin_Rdtase"/>
</dbReference>
<evidence type="ECO:0000313" key="5">
    <source>
        <dbReference type="Proteomes" id="UP000317881"/>
    </source>
</evidence>
<dbReference type="EMBL" id="BJND01000005">
    <property type="protein sequence ID" value="GEC02918.1"/>
    <property type="molecule type" value="Genomic_DNA"/>
</dbReference>
<dbReference type="AlphaFoldDB" id="A0A4Y3V9Z4"/>
<proteinExistence type="inferred from homology"/>
<comment type="catalytic activity">
    <reaction evidence="2">
        <text>oxidized coenzyme F420-(gamma-L-Glu)(n) + a quinol + H(+) = reduced coenzyme F420-(gamma-L-Glu)(n) + a quinone</text>
        <dbReference type="Rhea" id="RHEA:39663"/>
        <dbReference type="Rhea" id="RHEA-COMP:12939"/>
        <dbReference type="Rhea" id="RHEA-COMP:14378"/>
        <dbReference type="ChEBI" id="CHEBI:15378"/>
        <dbReference type="ChEBI" id="CHEBI:24646"/>
        <dbReference type="ChEBI" id="CHEBI:132124"/>
        <dbReference type="ChEBI" id="CHEBI:133980"/>
        <dbReference type="ChEBI" id="CHEBI:139511"/>
    </reaction>
</comment>
<dbReference type="NCBIfam" id="TIGR00026">
    <property type="entry name" value="hi_GC_TIGR00026"/>
    <property type="match status" value="1"/>
</dbReference>
<dbReference type="RefSeq" id="WP_167529491.1">
    <property type="nucleotide sequence ID" value="NZ_BJND01000005.1"/>
</dbReference>
<comment type="similarity">
    <text evidence="1">Belongs to the F420H(2)-dependent quinone reductase family.</text>
</comment>
<dbReference type="Gene3D" id="2.30.110.10">
    <property type="entry name" value="Electron Transport, Fmn-binding Protein, Chain A"/>
    <property type="match status" value="1"/>
</dbReference>
<comment type="caution">
    <text evidence="4">The sequence shown here is derived from an EMBL/GenBank/DDBJ whole genome shotgun (WGS) entry which is preliminary data.</text>
</comment>
<evidence type="ECO:0000259" key="3">
    <source>
        <dbReference type="Pfam" id="PF01814"/>
    </source>
</evidence>
<dbReference type="SUPFAM" id="SSF50475">
    <property type="entry name" value="FMN-binding split barrel"/>
    <property type="match status" value="1"/>
</dbReference>
<dbReference type="GO" id="GO:0070967">
    <property type="term" value="F:coenzyme F420 binding"/>
    <property type="evidence" value="ECO:0007669"/>
    <property type="project" value="TreeGrafter"/>
</dbReference>
<reference evidence="4 5" key="1">
    <citation type="submission" date="2019-06" db="EMBL/GenBank/DDBJ databases">
        <title>Whole genome shotgun sequence of Streptomyces spinoverrucosus NBRC 14228.</title>
        <authorList>
            <person name="Hosoyama A."/>
            <person name="Uohara A."/>
            <person name="Ohji S."/>
            <person name="Ichikawa N."/>
        </authorList>
    </citation>
    <scope>NUCLEOTIDE SEQUENCE [LARGE SCALE GENOMIC DNA]</scope>
    <source>
        <strain evidence="4 5">NBRC 14228</strain>
    </source>
</reference>
<sequence>MNQQVIDEFRANGGRVGGMFEGVPLVLLTTTGARTGRLRTNPAVYARDGDRLVVFASNAGGPRHPGWYHNLLADPRLTVEIGTDDGRVERYAVTARPLHGPERDRHYAEQCARDPAFAAYQAGTTRIIPVVALHRPDLTDPERTKAIGEFLLRVHGELRQELATLLEEVDAHVAAPGSAGPGRAAPGRAAPVLGSRLATHCLSFCTALHGHHTNEDGAFTDFERRFPELAPAIAHLRREHTAVARTVTGIESLVRKLTAPAATGDVEKLRIELGSLAADLEAHFAYEEKRLLPALLGRAD</sequence>
<dbReference type="Pfam" id="PF01814">
    <property type="entry name" value="Hemerythrin"/>
    <property type="match status" value="1"/>
</dbReference>
<dbReference type="GO" id="GO:0005886">
    <property type="term" value="C:plasma membrane"/>
    <property type="evidence" value="ECO:0007669"/>
    <property type="project" value="TreeGrafter"/>
</dbReference>
<accession>A0A4Y3V9Z4</accession>
<dbReference type="InterPro" id="IPR012349">
    <property type="entry name" value="Split_barrel_FMN-bd"/>
</dbReference>